<comment type="subunit">
    <text evidence="7">The complex comprises the extracytoplasmic solute receptor protein and the two transmembrane proteins.</text>
</comment>
<keyword evidence="4 7" id="KW-0812">Transmembrane</keyword>
<feature type="transmembrane region" description="Helical" evidence="7">
    <location>
        <begin position="392"/>
        <end position="413"/>
    </location>
</feature>
<keyword evidence="6 7" id="KW-0472">Membrane</keyword>
<dbReference type="PANTHER" id="PTHR33362">
    <property type="entry name" value="SIALIC ACID TRAP TRANSPORTER PERMEASE PROTEIN SIAT-RELATED"/>
    <property type="match status" value="1"/>
</dbReference>
<evidence type="ECO:0000259" key="8">
    <source>
        <dbReference type="Pfam" id="PF06808"/>
    </source>
</evidence>
<comment type="function">
    <text evidence="7">Part of the tripartite ATP-independent periplasmic (TRAP) transport system.</text>
</comment>
<reference evidence="9 10" key="1">
    <citation type="submission" date="2023-04" db="EMBL/GenBank/DDBJ databases">
        <title>Halomonas strains isolated from rhizosphere soil.</title>
        <authorList>
            <person name="Xu L."/>
            <person name="Sun J.-Q."/>
        </authorList>
    </citation>
    <scope>NUCLEOTIDE SEQUENCE [LARGE SCALE GENOMIC DNA]</scope>
    <source>
        <strain evidence="9 10">LN1S58</strain>
    </source>
</reference>
<evidence type="ECO:0000256" key="7">
    <source>
        <dbReference type="RuleBase" id="RU369079"/>
    </source>
</evidence>
<proteinExistence type="inferred from homology"/>
<evidence type="ECO:0000256" key="2">
    <source>
        <dbReference type="ARBA" id="ARBA00022475"/>
    </source>
</evidence>
<feature type="transmembrane region" description="Helical" evidence="7">
    <location>
        <begin position="166"/>
        <end position="190"/>
    </location>
</feature>
<dbReference type="InterPro" id="IPR004681">
    <property type="entry name" value="TRAP_DctM"/>
</dbReference>
<evidence type="ECO:0000256" key="4">
    <source>
        <dbReference type="ARBA" id="ARBA00022692"/>
    </source>
</evidence>
<dbReference type="NCBIfam" id="TIGR00786">
    <property type="entry name" value="dctM"/>
    <property type="match status" value="1"/>
</dbReference>
<keyword evidence="2" id="KW-1003">Cell membrane</keyword>
<feature type="transmembrane region" description="Helical" evidence="7">
    <location>
        <begin position="6"/>
        <end position="33"/>
    </location>
</feature>
<feature type="transmembrane region" description="Helical" evidence="7">
    <location>
        <begin position="240"/>
        <end position="256"/>
    </location>
</feature>
<feature type="transmembrane region" description="Helical" evidence="7">
    <location>
        <begin position="313"/>
        <end position="343"/>
    </location>
</feature>
<gene>
    <name evidence="9" type="ORF">QLQ84_09270</name>
</gene>
<comment type="subcellular location">
    <subcellularLocation>
        <location evidence="1 7">Cell inner membrane</location>
        <topology evidence="1 7">Multi-pass membrane protein</topology>
    </subcellularLocation>
</comment>
<name>A0ABT6VLV7_9GAMM</name>
<protein>
    <recommendedName>
        <fullName evidence="7">TRAP transporter large permease protein</fullName>
    </recommendedName>
</protein>
<dbReference type="PIRSF" id="PIRSF006066">
    <property type="entry name" value="HI0050"/>
    <property type="match status" value="1"/>
</dbReference>
<feature type="transmembrane region" description="Helical" evidence="7">
    <location>
        <begin position="45"/>
        <end position="69"/>
    </location>
</feature>
<evidence type="ECO:0000256" key="5">
    <source>
        <dbReference type="ARBA" id="ARBA00022989"/>
    </source>
</evidence>
<keyword evidence="5 7" id="KW-1133">Transmembrane helix</keyword>
<feature type="transmembrane region" description="Helical" evidence="7">
    <location>
        <begin position="217"/>
        <end position="234"/>
    </location>
</feature>
<keyword evidence="10" id="KW-1185">Reference proteome</keyword>
<evidence type="ECO:0000313" key="10">
    <source>
        <dbReference type="Proteomes" id="UP001244242"/>
    </source>
</evidence>
<evidence type="ECO:0000256" key="6">
    <source>
        <dbReference type="ARBA" id="ARBA00023136"/>
    </source>
</evidence>
<accession>A0ABT6VLV7</accession>
<keyword evidence="7" id="KW-0813">Transport</keyword>
<evidence type="ECO:0000313" key="9">
    <source>
        <dbReference type="EMBL" id="MDI5933978.1"/>
    </source>
</evidence>
<keyword evidence="3 7" id="KW-0997">Cell inner membrane</keyword>
<dbReference type="EMBL" id="JASCQO010000035">
    <property type="protein sequence ID" value="MDI5933978.1"/>
    <property type="molecule type" value="Genomic_DNA"/>
</dbReference>
<dbReference type="InterPro" id="IPR010656">
    <property type="entry name" value="DctM"/>
</dbReference>
<feature type="transmembrane region" description="Helical" evidence="7">
    <location>
        <begin position="355"/>
        <end position="372"/>
    </location>
</feature>
<feature type="transmembrane region" description="Helical" evidence="7">
    <location>
        <begin position="89"/>
        <end position="122"/>
    </location>
</feature>
<comment type="caution">
    <text evidence="9">The sequence shown here is derived from an EMBL/GenBank/DDBJ whole genome shotgun (WGS) entry which is preliminary data.</text>
</comment>
<dbReference type="RefSeq" id="WP_282721465.1">
    <property type="nucleotide sequence ID" value="NZ_JASCQO010000035.1"/>
</dbReference>
<sequence length="426" mass="44640">MAATVLFSIFGGLLLFGAPIVVALGVASMAVYLLSGDDISSLIELAFSAINSFPLMALPSFILAGALMGDAGIARRLIYIAEELAGPAAGGLGAAAVMACMFFGAISGSGPATTAAVGMLVIPAMIERGYGRSYPAAITATAGGLGVVIPPSMPLVIYGVTANESISALFMAGVIPGIMLGGGLMIANYITAKRNGYQIEGTGYNGKRVYKALKDGFWSLMAPVVILGGIYSGLFTPTEAAVVSIFYALFVGIFIHKESSLRGLNEAFQNTTWLTGRVLIIMFTATAFGRILVENHIPAMIAQGILQITDSLWLIWVLVIGFLLFVGMFIEILATIMIVTPVLLPVMVSLGVDPVHFGIVLVVSLGIGFSTPPLGENMFISSSIANVSIERISVRALPLVGSMIVIAFLLAFFPQITLWLPEKLGF</sequence>
<feature type="domain" description="TRAP C4-dicarboxylate transport system permease DctM subunit" evidence="8">
    <location>
        <begin position="9"/>
        <end position="416"/>
    </location>
</feature>
<dbReference type="Proteomes" id="UP001244242">
    <property type="component" value="Unassembled WGS sequence"/>
</dbReference>
<feature type="transmembrane region" description="Helical" evidence="7">
    <location>
        <begin position="134"/>
        <end position="160"/>
    </location>
</feature>
<organism evidence="9 10">
    <name type="scientific">Halomonas kalidii</name>
    <dbReference type="NCBI Taxonomy" id="3043293"/>
    <lineage>
        <taxon>Bacteria</taxon>
        <taxon>Pseudomonadati</taxon>
        <taxon>Pseudomonadota</taxon>
        <taxon>Gammaproteobacteria</taxon>
        <taxon>Oceanospirillales</taxon>
        <taxon>Halomonadaceae</taxon>
        <taxon>Halomonas</taxon>
    </lineage>
</organism>
<comment type="similarity">
    <text evidence="7">Belongs to the TRAP transporter large permease family.</text>
</comment>
<dbReference type="Pfam" id="PF06808">
    <property type="entry name" value="DctM"/>
    <property type="match status" value="1"/>
</dbReference>
<evidence type="ECO:0000256" key="3">
    <source>
        <dbReference type="ARBA" id="ARBA00022519"/>
    </source>
</evidence>
<feature type="transmembrane region" description="Helical" evidence="7">
    <location>
        <begin position="276"/>
        <end position="293"/>
    </location>
</feature>
<evidence type="ECO:0000256" key="1">
    <source>
        <dbReference type="ARBA" id="ARBA00004429"/>
    </source>
</evidence>